<keyword evidence="3" id="KW-1185">Reference proteome</keyword>
<keyword evidence="1" id="KW-1133">Transmembrane helix</keyword>
<feature type="transmembrane region" description="Helical" evidence="1">
    <location>
        <begin position="6"/>
        <end position="26"/>
    </location>
</feature>
<keyword evidence="1" id="KW-0812">Transmembrane</keyword>
<protein>
    <submittedName>
        <fullName evidence="2">Uncharacterized protein</fullName>
    </submittedName>
</protein>
<keyword evidence="1" id="KW-0472">Membrane</keyword>
<evidence type="ECO:0000256" key="1">
    <source>
        <dbReference type="SAM" id="Phobius"/>
    </source>
</evidence>
<accession>A0A1A9QCU6</accession>
<gene>
    <name evidence="2" type="ORF">A6V39_05005</name>
</gene>
<sequence length="132" mass="14419">MPSLLTNISIGVGGLAVAGGVAYGGYEVFKDKTQSITELLKKNNKTLLTDQSGDASAWNTNWGKYIDTNSAGESAKTPKETDIWGLSDWSTQKNTRNTAPNSFKKECGIRATKRVISDKDEAYKEVENYCSK</sequence>
<dbReference type="Proteomes" id="UP000077623">
    <property type="component" value="Unassembled WGS sequence"/>
</dbReference>
<dbReference type="EMBL" id="LWUJ01000014">
    <property type="protein sequence ID" value="OAL09786.1"/>
    <property type="molecule type" value="Genomic_DNA"/>
</dbReference>
<name>A0A1A9QCU6_9MOLU</name>
<organism evidence="2 3">
    <name type="scientific">Candidatus Mycoplasma haematobovis</name>
    <dbReference type="NCBI Taxonomy" id="432608"/>
    <lineage>
        <taxon>Bacteria</taxon>
        <taxon>Bacillati</taxon>
        <taxon>Mycoplasmatota</taxon>
        <taxon>Mollicutes</taxon>
        <taxon>Mycoplasmataceae</taxon>
        <taxon>Mycoplasma</taxon>
    </lineage>
</organism>
<dbReference type="AlphaFoldDB" id="A0A1A9QCU6"/>
<reference evidence="3" key="1">
    <citation type="submission" date="2016-04" db="EMBL/GenBank/DDBJ databases">
        <authorList>
            <person name="Quiroz-Castaneda R.E."/>
            <person name="Martinez-Ocampo F."/>
        </authorList>
    </citation>
    <scope>NUCLEOTIDE SEQUENCE [LARGE SCALE GENOMIC DNA]</scope>
    <source>
        <strain evidence="3">INIFAP01</strain>
    </source>
</reference>
<evidence type="ECO:0000313" key="2">
    <source>
        <dbReference type="EMBL" id="OAL09786.1"/>
    </source>
</evidence>
<proteinExistence type="predicted"/>
<comment type="caution">
    <text evidence="2">The sequence shown here is derived from an EMBL/GenBank/DDBJ whole genome shotgun (WGS) entry which is preliminary data.</text>
</comment>
<dbReference type="STRING" id="432608.A6V39_05005"/>
<dbReference type="RefSeq" id="WP_187150638.1">
    <property type="nucleotide sequence ID" value="NZ_LWUJ01000014.1"/>
</dbReference>
<evidence type="ECO:0000313" key="3">
    <source>
        <dbReference type="Proteomes" id="UP000077623"/>
    </source>
</evidence>